<dbReference type="Pfam" id="PF13305">
    <property type="entry name" value="TetR_C_33"/>
    <property type="match status" value="1"/>
</dbReference>
<accession>A0AAV5N0G9</accession>
<evidence type="ECO:0000256" key="4">
    <source>
        <dbReference type="PROSITE-ProRule" id="PRU00335"/>
    </source>
</evidence>
<feature type="domain" description="HTH tetR-type" evidence="5">
    <location>
        <begin position="10"/>
        <end position="70"/>
    </location>
</feature>
<keyword evidence="1" id="KW-0805">Transcription regulation</keyword>
<evidence type="ECO:0000313" key="7">
    <source>
        <dbReference type="Proteomes" id="UP001058124"/>
    </source>
</evidence>
<comment type="caution">
    <text evidence="6">The sequence shown here is derived from an EMBL/GenBank/DDBJ whole genome shotgun (WGS) entry which is preliminary data.</text>
</comment>
<dbReference type="AlphaFoldDB" id="A0AAV5N0G9"/>
<evidence type="ECO:0000313" key="6">
    <source>
        <dbReference type="EMBL" id="GKX54256.1"/>
    </source>
</evidence>
<dbReference type="SUPFAM" id="SSF46689">
    <property type="entry name" value="Homeodomain-like"/>
    <property type="match status" value="1"/>
</dbReference>
<dbReference type="Pfam" id="PF00440">
    <property type="entry name" value="TetR_N"/>
    <property type="match status" value="1"/>
</dbReference>
<dbReference type="InterPro" id="IPR025996">
    <property type="entry name" value="MT1864/Rv1816-like_C"/>
</dbReference>
<keyword evidence="3" id="KW-0804">Transcription</keyword>
<protein>
    <recommendedName>
        <fullName evidence="5">HTH tetR-type domain-containing protein</fullName>
    </recommendedName>
</protein>
<organism evidence="6 7">
    <name type="scientific">Leminorella grimontii</name>
    <dbReference type="NCBI Taxonomy" id="82981"/>
    <lineage>
        <taxon>Bacteria</taxon>
        <taxon>Pseudomonadati</taxon>
        <taxon>Pseudomonadota</taxon>
        <taxon>Gammaproteobacteria</taxon>
        <taxon>Enterobacterales</taxon>
        <taxon>Budviciaceae</taxon>
        <taxon>Leminorella</taxon>
    </lineage>
</organism>
<dbReference type="SUPFAM" id="SSF48498">
    <property type="entry name" value="Tetracyclin repressor-like, C-terminal domain"/>
    <property type="match status" value="1"/>
</dbReference>
<evidence type="ECO:0000256" key="3">
    <source>
        <dbReference type="ARBA" id="ARBA00023163"/>
    </source>
</evidence>
<dbReference type="PANTHER" id="PTHR30055">
    <property type="entry name" value="HTH-TYPE TRANSCRIPTIONAL REGULATOR RUTR"/>
    <property type="match status" value="1"/>
</dbReference>
<dbReference type="InterPro" id="IPR050109">
    <property type="entry name" value="HTH-type_TetR-like_transc_reg"/>
</dbReference>
<name>A0AAV5N0G9_9GAMM</name>
<dbReference type="Proteomes" id="UP001058124">
    <property type="component" value="Unassembled WGS sequence"/>
</dbReference>
<dbReference type="PANTHER" id="PTHR30055:SF209">
    <property type="entry name" value="POSSIBLE TRANSCRIPTIONAL REGULATORY PROTEIN (PROBABLY TETR-FAMILY)"/>
    <property type="match status" value="1"/>
</dbReference>
<evidence type="ECO:0000256" key="1">
    <source>
        <dbReference type="ARBA" id="ARBA00023015"/>
    </source>
</evidence>
<sequence length="207" mass="23167">MARPNKSEQINITKCSIEATLRLLDTHEASTITLAQVAEEVGCKAPALYNHFSNKDALMYAVQQKGFQILLSEKLRIAVSNQQRPLERLREGGKAYLRFAFAYPNLYRLMFSPTTFSESAQNPFDTPLGSECLETLRIAVQACQEQGYLKDRDAGHIAFTLWSAIHGCAWLILQGQAPLLSEKDVECEALALVDTMMSFIHTLRPNA</sequence>
<keyword evidence="2 4" id="KW-0238">DNA-binding</keyword>
<dbReference type="EMBL" id="BRLH01000001">
    <property type="protein sequence ID" value="GKX54256.1"/>
    <property type="molecule type" value="Genomic_DNA"/>
</dbReference>
<dbReference type="InterPro" id="IPR036271">
    <property type="entry name" value="Tet_transcr_reg_TetR-rel_C_sf"/>
</dbReference>
<keyword evidence="7" id="KW-1185">Reference proteome</keyword>
<dbReference type="RefSeq" id="WP_027272839.1">
    <property type="nucleotide sequence ID" value="NZ_BRLH01000001.1"/>
</dbReference>
<evidence type="ECO:0000256" key="2">
    <source>
        <dbReference type="ARBA" id="ARBA00023125"/>
    </source>
</evidence>
<evidence type="ECO:0000259" key="5">
    <source>
        <dbReference type="PROSITE" id="PS50977"/>
    </source>
</evidence>
<dbReference type="PROSITE" id="PS50977">
    <property type="entry name" value="HTH_TETR_2"/>
    <property type="match status" value="1"/>
</dbReference>
<dbReference type="GO" id="GO:0003700">
    <property type="term" value="F:DNA-binding transcription factor activity"/>
    <property type="evidence" value="ECO:0007669"/>
    <property type="project" value="TreeGrafter"/>
</dbReference>
<reference evidence="6" key="1">
    <citation type="submission" date="2022-06" db="EMBL/GenBank/DDBJ databases">
        <title>Draft genome sequences of Leminorella grimontii str. JCM5902.</title>
        <authorList>
            <person name="Wakabayashi Y."/>
            <person name="Kojima K."/>
        </authorList>
    </citation>
    <scope>NUCLEOTIDE SEQUENCE</scope>
    <source>
        <strain evidence="6">JCM 5902</strain>
    </source>
</reference>
<proteinExistence type="predicted"/>
<gene>
    <name evidence="6" type="ORF">SOASR030_03680</name>
</gene>
<dbReference type="InterPro" id="IPR009057">
    <property type="entry name" value="Homeodomain-like_sf"/>
</dbReference>
<feature type="DNA-binding region" description="H-T-H motif" evidence="4">
    <location>
        <begin position="33"/>
        <end position="52"/>
    </location>
</feature>
<dbReference type="GO" id="GO:0000976">
    <property type="term" value="F:transcription cis-regulatory region binding"/>
    <property type="evidence" value="ECO:0007669"/>
    <property type="project" value="TreeGrafter"/>
</dbReference>
<dbReference type="Gene3D" id="1.10.357.10">
    <property type="entry name" value="Tetracycline Repressor, domain 2"/>
    <property type="match status" value="1"/>
</dbReference>
<dbReference type="InterPro" id="IPR001647">
    <property type="entry name" value="HTH_TetR"/>
</dbReference>